<dbReference type="NCBIfam" id="TIGR00725">
    <property type="entry name" value="TIGR00725 family protein"/>
    <property type="match status" value="1"/>
</dbReference>
<dbReference type="GO" id="GO:0005829">
    <property type="term" value="C:cytosol"/>
    <property type="evidence" value="ECO:0007669"/>
    <property type="project" value="TreeGrafter"/>
</dbReference>
<keyword evidence="2" id="KW-1185">Reference proteome</keyword>
<evidence type="ECO:0000313" key="1">
    <source>
        <dbReference type="EMBL" id="OHV23745.1"/>
    </source>
</evidence>
<protein>
    <submittedName>
        <fullName evidence="1">TIGR00725 family protein</fullName>
    </submittedName>
</protein>
<accession>A0A1S1PS56</accession>
<dbReference type="PANTHER" id="PTHR43393">
    <property type="entry name" value="CYTOKININ RIBOSIDE 5'-MONOPHOSPHATE PHOSPHORIBOHYDROLASE"/>
    <property type="match status" value="1"/>
</dbReference>
<sequence>MRQVAVIGPGEATPEQETDAERLGAGLARLGLTVVTGGLGGVMAAASRGARAAGGRTLGLLPGNDPATANPWIDVVVPTGLGEARNALVVRSAAAVVAVGHGWGTLSEVALALRTGVPVVSLRSWAPTPPAGDPRHRDQPTSVQVATGVTDALARVQAVLEAAAP</sequence>
<dbReference type="EMBL" id="MAXA01000239">
    <property type="protein sequence ID" value="OHV23745.1"/>
    <property type="molecule type" value="Genomic_DNA"/>
</dbReference>
<reference evidence="2" key="1">
    <citation type="submission" date="2016-07" db="EMBL/GenBank/DDBJ databases">
        <title>Frankia sp. NRRL B-16219 Genome sequencing.</title>
        <authorList>
            <person name="Ghodhbane-Gtari F."/>
            <person name="Swanson E."/>
            <person name="Gueddou A."/>
            <person name="Louati M."/>
            <person name="Nouioui I."/>
            <person name="Hezbri K."/>
            <person name="Abebe-Akele F."/>
            <person name="Simpson S."/>
            <person name="Morris K."/>
            <person name="Thomas K."/>
            <person name="Gtari M."/>
            <person name="Tisa L.S."/>
        </authorList>
    </citation>
    <scope>NUCLEOTIDE SEQUENCE [LARGE SCALE GENOMIC DNA]</scope>
    <source>
        <strain evidence="2">NRRL B-16219</strain>
    </source>
</reference>
<dbReference type="RefSeq" id="WP_071065786.1">
    <property type="nucleotide sequence ID" value="NZ_MAXA01000239.1"/>
</dbReference>
<dbReference type="SUPFAM" id="SSF102405">
    <property type="entry name" value="MCP/YpsA-like"/>
    <property type="match status" value="1"/>
</dbReference>
<dbReference type="AlphaFoldDB" id="A0A1S1PS56"/>
<dbReference type="PANTHER" id="PTHR43393:SF3">
    <property type="entry name" value="LYSINE DECARBOXYLASE-LIKE PROTEIN"/>
    <property type="match status" value="1"/>
</dbReference>
<dbReference type="InterPro" id="IPR005268">
    <property type="entry name" value="CHP00725"/>
</dbReference>
<dbReference type="OrthoDB" id="9794039at2"/>
<name>A0A1S1PS56_9ACTN</name>
<proteinExistence type="predicted"/>
<gene>
    <name evidence="1" type="ORF">BBK14_23945</name>
</gene>
<evidence type="ECO:0000313" key="2">
    <source>
        <dbReference type="Proteomes" id="UP000179769"/>
    </source>
</evidence>
<dbReference type="Pfam" id="PF18306">
    <property type="entry name" value="LDcluster4"/>
    <property type="match status" value="1"/>
</dbReference>
<comment type="caution">
    <text evidence="1">The sequence shown here is derived from an EMBL/GenBank/DDBJ whole genome shotgun (WGS) entry which is preliminary data.</text>
</comment>
<dbReference type="InterPro" id="IPR041164">
    <property type="entry name" value="LDcluster4"/>
</dbReference>
<dbReference type="Proteomes" id="UP000179769">
    <property type="component" value="Unassembled WGS sequence"/>
</dbReference>
<dbReference type="InterPro" id="IPR052341">
    <property type="entry name" value="LOG_family_nucleotidases"/>
</dbReference>
<dbReference type="Gene3D" id="3.40.50.450">
    <property type="match status" value="1"/>
</dbReference>
<organism evidence="1 2">
    <name type="scientific">Parafrankia soli</name>
    <dbReference type="NCBI Taxonomy" id="2599596"/>
    <lineage>
        <taxon>Bacteria</taxon>
        <taxon>Bacillati</taxon>
        <taxon>Actinomycetota</taxon>
        <taxon>Actinomycetes</taxon>
        <taxon>Frankiales</taxon>
        <taxon>Frankiaceae</taxon>
        <taxon>Parafrankia</taxon>
    </lineage>
</organism>